<dbReference type="Gramene" id="TVU09566">
    <property type="protein sequence ID" value="TVU09566"/>
    <property type="gene ID" value="EJB05_43049"/>
</dbReference>
<dbReference type="InterPro" id="IPR003604">
    <property type="entry name" value="Matrin/U1-like-C_Znf_C2H2"/>
</dbReference>
<proteinExistence type="predicted"/>
<keyword evidence="4" id="KW-1185">Reference proteome</keyword>
<gene>
    <name evidence="3" type="ORF">EJB05_43049</name>
</gene>
<sequence>MEFPGRGQAAAAADDDRRFAADPPSHAGDSMLVIRDALLSQLQKDRLRQEIIVAELAKIERAIALRSAASPHGTASFSADPERANQAPVHFALGQQFVPHGRGAVDPEQCEHHVGAGESRDVKKEDRVNGRVQIKSEKPDIEDEPVRECFKTSGSYGKAPDKEKEASDKCDSDQAVLHKRASPAVHFAFDEQFMPHCRGPIGAEQQVCADEARDVKKKDEMHGVVQIKSEKPDMEDHLVRECSKTSGSDGMDPDQEKVASDDECKQESMETMLPKKTSPSVKWSCAICHVETTSEGNLLQHFAGLKHLANVIALKSKARAEKLRKARQYAEKPHPTWVCKFCPANCTGKSVLESHLKGKKHHAKIQALLEECKSMARDCALREADSNPNMEQQEEEKPDSVLICGLCQVKCTCPSVTESHVRGKKHQMNFQALKMEAKRLGIIPPNIPKKQQAPPEAWDCNICQAKCNSDSQFQVHCRSMGHQQELDALHRDGTNAHSSRLETGSKLTADGSNSNSASLEGEIQKALHFCKLCNLQCNSKNTLAEHRQGKKHLEKVQKRMESSFCDICNLQCNSEKMLAHHCTGSKHQANLKGC</sequence>
<feature type="domain" description="C2H2-type" evidence="2">
    <location>
        <begin position="530"/>
        <end position="552"/>
    </location>
</feature>
<dbReference type="SUPFAM" id="SSF57667">
    <property type="entry name" value="beta-beta-alpha zinc fingers"/>
    <property type="match status" value="6"/>
</dbReference>
<dbReference type="InterPro" id="IPR036236">
    <property type="entry name" value="Znf_C2H2_sf"/>
</dbReference>
<dbReference type="PANTHER" id="PTHR47487:SF9">
    <property type="entry name" value="OS09G0421700 PROTEIN"/>
    <property type="match status" value="1"/>
</dbReference>
<organism evidence="3 4">
    <name type="scientific">Eragrostis curvula</name>
    <name type="common">weeping love grass</name>
    <dbReference type="NCBI Taxonomy" id="38414"/>
    <lineage>
        <taxon>Eukaryota</taxon>
        <taxon>Viridiplantae</taxon>
        <taxon>Streptophyta</taxon>
        <taxon>Embryophyta</taxon>
        <taxon>Tracheophyta</taxon>
        <taxon>Spermatophyta</taxon>
        <taxon>Magnoliopsida</taxon>
        <taxon>Liliopsida</taxon>
        <taxon>Poales</taxon>
        <taxon>Poaceae</taxon>
        <taxon>PACMAD clade</taxon>
        <taxon>Chloridoideae</taxon>
        <taxon>Eragrostideae</taxon>
        <taxon>Eragrostidinae</taxon>
        <taxon>Eragrostis</taxon>
    </lineage>
</organism>
<comment type="caution">
    <text evidence="3">The sequence shown here is derived from an EMBL/GenBank/DDBJ whole genome shotgun (WGS) entry which is preliminary data.</text>
</comment>
<evidence type="ECO:0000259" key="2">
    <source>
        <dbReference type="PROSITE" id="PS00028"/>
    </source>
</evidence>
<dbReference type="SMART" id="SM00451">
    <property type="entry name" value="ZnF_U1"/>
    <property type="match status" value="6"/>
</dbReference>
<dbReference type="GO" id="GO:0003676">
    <property type="term" value="F:nucleic acid binding"/>
    <property type="evidence" value="ECO:0007669"/>
    <property type="project" value="InterPro"/>
</dbReference>
<reference evidence="3 4" key="1">
    <citation type="journal article" date="2019" name="Sci. Rep.">
        <title>A high-quality genome of Eragrostis curvula grass provides insights into Poaceae evolution and supports new strategies to enhance forage quality.</title>
        <authorList>
            <person name="Carballo J."/>
            <person name="Santos B.A.C.M."/>
            <person name="Zappacosta D."/>
            <person name="Garbus I."/>
            <person name="Selva J.P."/>
            <person name="Gallo C.A."/>
            <person name="Diaz A."/>
            <person name="Albertini E."/>
            <person name="Caccamo M."/>
            <person name="Echenique V."/>
        </authorList>
    </citation>
    <scope>NUCLEOTIDE SEQUENCE [LARGE SCALE GENOMIC DNA]</scope>
    <source>
        <strain evidence="4">cv. Victoria</strain>
        <tissue evidence="3">Leaf</tissue>
    </source>
</reference>
<evidence type="ECO:0000256" key="1">
    <source>
        <dbReference type="SAM" id="MobiDB-lite"/>
    </source>
</evidence>
<dbReference type="Proteomes" id="UP000324897">
    <property type="component" value="Chromosome 3"/>
</dbReference>
<dbReference type="AlphaFoldDB" id="A0A5J9TDV5"/>
<name>A0A5J9TDV5_9POAL</name>
<evidence type="ECO:0000313" key="4">
    <source>
        <dbReference type="Proteomes" id="UP000324897"/>
    </source>
</evidence>
<dbReference type="GO" id="GO:0008270">
    <property type="term" value="F:zinc ion binding"/>
    <property type="evidence" value="ECO:0007669"/>
    <property type="project" value="InterPro"/>
</dbReference>
<protein>
    <recommendedName>
        <fullName evidence="2">C2H2-type domain-containing protein</fullName>
    </recommendedName>
</protein>
<dbReference type="PROSITE" id="PS00028">
    <property type="entry name" value="ZINC_FINGER_C2H2_1"/>
    <property type="match status" value="1"/>
</dbReference>
<feature type="region of interest" description="Disordered" evidence="1">
    <location>
        <begin position="1"/>
        <end position="27"/>
    </location>
</feature>
<feature type="region of interest" description="Disordered" evidence="1">
    <location>
        <begin position="495"/>
        <end position="517"/>
    </location>
</feature>
<dbReference type="PANTHER" id="PTHR47487">
    <property type="entry name" value="OS06G0651300 PROTEIN-RELATED"/>
    <property type="match status" value="1"/>
</dbReference>
<dbReference type="Pfam" id="PF12874">
    <property type="entry name" value="zf-met"/>
    <property type="match status" value="6"/>
</dbReference>
<dbReference type="OrthoDB" id="434647at2759"/>
<dbReference type="Gene3D" id="3.30.160.60">
    <property type="entry name" value="Classic Zinc Finger"/>
    <property type="match status" value="6"/>
</dbReference>
<dbReference type="InterPro" id="IPR013087">
    <property type="entry name" value="Znf_C2H2_type"/>
</dbReference>
<accession>A0A5J9TDV5</accession>
<feature type="non-terminal residue" evidence="3">
    <location>
        <position position="1"/>
    </location>
</feature>
<dbReference type="EMBL" id="RWGY01000039">
    <property type="protein sequence ID" value="TVU09566.1"/>
    <property type="molecule type" value="Genomic_DNA"/>
</dbReference>
<dbReference type="SMART" id="SM00355">
    <property type="entry name" value="ZnF_C2H2"/>
    <property type="match status" value="6"/>
</dbReference>
<evidence type="ECO:0000313" key="3">
    <source>
        <dbReference type="EMBL" id="TVU09566.1"/>
    </source>
</evidence>